<feature type="region of interest" description="Disordered" evidence="1">
    <location>
        <begin position="1"/>
        <end position="58"/>
    </location>
</feature>
<organism evidence="2 3">
    <name type="scientific">Geomicrobium halophilum</name>
    <dbReference type="NCBI Taxonomy" id="549000"/>
    <lineage>
        <taxon>Bacteria</taxon>
        <taxon>Bacillati</taxon>
        <taxon>Bacillota</taxon>
        <taxon>Bacilli</taxon>
        <taxon>Bacillales</taxon>
        <taxon>Geomicrobium</taxon>
    </lineage>
</organism>
<feature type="compositionally biased region" description="Polar residues" evidence="1">
    <location>
        <begin position="22"/>
        <end position="47"/>
    </location>
</feature>
<dbReference type="RefSeq" id="WP_184403346.1">
    <property type="nucleotide sequence ID" value="NZ_JACHHJ010000001.1"/>
</dbReference>
<comment type="caution">
    <text evidence="2">The sequence shown here is derived from an EMBL/GenBank/DDBJ whole genome shotgun (WGS) entry which is preliminary data.</text>
</comment>
<evidence type="ECO:0000256" key="1">
    <source>
        <dbReference type="SAM" id="MobiDB-lite"/>
    </source>
</evidence>
<feature type="compositionally biased region" description="Basic residues" evidence="1">
    <location>
        <begin position="49"/>
        <end position="58"/>
    </location>
</feature>
<evidence type="ECO:0000313" key="3">
    <source>
        <dbReference type="Proteomes" id="UP000568839"/>
    </source>
</evidence>
<name>A0A841PNU4_9BACL</name>
<sequence>MRGKETLRKAAAKSAKKRGILSNRNYEQWLKNQTNPHVAGAKQTNVASRAKKALLKRA</sequence>
<protein>
    <submittedName>
        <fullName evidence="2">Uncharacterized protein</fullName>
    </submittedName>
</protein>
<dbReference type="AlphaFoldDB" id="A0A841PNU4"/>
<feature type="compositionally biased region" description="Basic residues" evidence="1">
    <location>
        <begin position="10"/>
        <end position="19"/>
    </location>
</feature>
<reference evidence="2 3" key="1">
    <citation type="submission" date="2020-08" db="EMBL/GenBank/DDBJ databases">
        <title>Genomic Encyclopedia of Type Strains, Phase IV (KMG-IV): sequencing the most valuable type-strain genomes for metagenomic binning, comparative biology and taxonomic classification.</title>
        <authorList>
            <person name="Goeker M."/>
        </authorList>
    </citation>
    <scope>NUCLEOTIDE SEQUENCE [LARGE SCALE GENOMIC DNA]</scope>
    <source>
        <strain evidence="2 3">DSM 21769</strain>
    </source>
</reference>
<accession>A0A841PNU4</accession>
<keyword evidence="3" id="KW-1185">Reference proteome</keyword>
<dbReference type="EMBL" id="JACHHJ010000001">
    <property type="protein sequence ID" value="MBB6449464.1"/>
    <property type="molecule type" value="Genomic_DNA"/>
</dbReference>
<proteinExistence type="predicted"/>
<evidence type="ECO:0000313" key="2">
    <source>
        <dbReference type="EMBL" id="MBB6449464.1"/>
    </source>
</evidence>
<gene>
    <name evidence="2" type="ORF">HNR44_001413</name>
</gene>
<dbReference type="Proteomes" id="UP000568839">
    <property type="component" value="Unassembled WGS sequence"/>
</dbReference>